<keyword evidence="2" id="KW-1185">Reference proteome</keyword>
<organism evidence="1 2">
    <name type="scientific">Natronomonas moolapensis (strain DSM 18674 / CECT 7526 / JCM 14361 / 8.8.11)</name>
    <dbReference type="NCBI Taxonomy" id="268739"/>
    <lineage>
        <taxon>Archaea</taxon>
        <taxon>Methanobacteriati</taxon>
        <taxon>Methanobacteriota</taxon>
        <taxon>Stenosarchaea group</taxon>
        <taxon>Halobacteria</taxon>
        <taxon>Halobacteriales</taxon>
        <taxon>Natronomonadaceae</taxon>
        <taxon>Natronomonas</taxon>
    </lineage>
</organism>
<evidence type="ECO:0000313" key="2">
    <source>
        <dbReference type="Proteomes" id="UP000011867"/>
    </source>
</evidence>
<dbReference type="STRING" id="268739.Nmlp_1251"/>
<dbReference type="EMBL" id="HF582854">
    <property type="protein sequence ID" value="CCQ35460.1"/>
    <property type="molecule type" value="Genomic_DNA"/>
</dbReference>
<protein>
    <submittedName>
        <fullName evidence="1">Phosphodiesterase domain protein</fullName>
    </submittedName>
</protein>
<accession>M1XNH2</accession>
<dbReference type="Proteomes" id="UP000011867">
    <property type="component" value="Chromosome"/>
</dbReference>
<sequence length="161" mass="17545">MYSCNVTVPPDLSRLARGLASDCFEATPRDRHSLLVKRLGDGRPSALARRVRGALAGVGPFEARLSTIELFRDPPVGPGPVAYLRVDSPRLLEIHRTLCELFDPVEGLEGEGYVPHVTIARGGDAGRLADRSVGSRTWTIDSLSVWSPKYDEAVERIALPV</sequence>
<dbReference type="GeneID" id="14650601"/>
<dbReference type="OrthoDB" id="200286at2157"/>
<reference evidence="1 2" key="1">
    <citation type="journal article" date="2013" name="Genome Announc.">
        <title>Genome of the haloarchaeon Natronomonas moolapensis, a neutrophilic member of a previously haloalkaliphilic genus.</title>
        <authorList>
            <person name="Dyall-Smith M.L."/>
            <person name="Pfeiffer F."/>
            <person name="Oberwinkler T."/>
            <person name="Klee K."/>
            <person name="Rampp M."/>
            <person name="Palm P."/>
            <person name="Gross K."/>
            <person name="Schuster S.C."/>
            <person name="Oesterhelt D."/>
        </authorList>
    </citation>
    <scope>NUCLEOTIDE SEQUENCE [LARGE SCALE GENOMIC DNA]</scope>
    <source>
        <strain evidence="2">DSM 18674 / JCM 14361 / 8.8.11</strain>
    </source>
</reference>
<dbReference type="HOGENOM" id="CLU_135999_0_0_2"/>
<dbReference type="Pfam" id="PF13563">
    <property type="entry name" value="2_5_RNA_ligase2"/>
    <property type="match status" value="1"/>
</dbReference>
<dbReference type="AlphaFoldDB" id="M1XNH2"/>
<name>M1XNH2_NATM8</name>
<dbReference type="eggNOG" id="arCOG01738">
    <property type="taxonomic scope" value="Archaea"/>
</dbReference>
<dbReference type="KEGG" id="nmo:Nmlp_1251"/>
<gene>
    <name evidence="1" type="ordered locus">Nmlp_1251</name>
</gene>
<dbReference type="InterPro" id="IPR009097">
    <property type="entry name" value="Cyclic_Pdiesterase"/>
</dbReference>
<dbReference type="SUPFAM" id="SSF55144">
    <property type="entry name" value="LigT-like"/>
    <property type="match status" value="1"/>
</dbReference>
<dbReference type="RefSeq" id="WP_015408309.1">
    <property type="nucleotide sequence ID" value="NC_020388.1"/>
</dbReference>
<dbReference type="Gene3D" id="3.90.1140.10">
    <property type="entry name" value="Cyclic phosphodiesterase"/>
    <property type="match status" value="1"/>
</dbReference>
<proteinExistence type="predicted"/>
<evidence type="ECO:0000313" key="1">
    <source>
        <dbReference type="EMBL" id="CCQ35460.1"/>
    </source>
</evidence>